<reference evidence="3" key="3">
    <citation type="submission" date="2014-01" db="EMBL/GenBank/DDBJ databases">
        <title>Evolution of pathogenesis and genome organization in the Tremellales.</title>
        <authorList>
            <person name="Cuomo C."/>
            <person name="Litvintseva A."/>
            <person name="Heitman J."/>
            <person name="Chen Y."/>
            <person name="Sun S."/>
            <person name="Springer D."/>
            <person name="Dromer F."/>
            <person name="Young S."/>
            <person name="Zeng Q."/>
            <person name="Chapman S."/>
            <person name="Gujja S."/>
            <person name="Saif S."/>
            <person name="Birren B."/>
        </authorList>
    </citation>
    <scope>NUCLEOTIDE SEQUENCE</scope>
    <source>
        <strain evidence="3">CBS 10118</strain>
    </source>
</reference>
<dbReference type="InterPro" id="IPR023210">
    <property type="entry name" value="NADP_OxRdtase_dom"/>
</dbReference>
<proteinExistence type="predicted"/>
<dbReference type="EMBL" id="CP144541">
    <property type="protein sequence ID" value="WVW78478.1"/>
    <property type="molecule type" value="Genomic_DNA"/>
</dbReference>
<dbReference type="GeneID" id="30208207"/>
<evidence type="ECO:0000313" key="5">
    <source>
        <dbReference type="Proteomes" id="UP000092730"/>
    </source>
</evidence>
<protein>
    <recommendedName>
        <fullName evidence="2">NADP-dependent oxidoreductase domain-containing protein</fullName>
    </recommendedName>
</protein>
<dbReference type="Gene3D" id="3.20.20.100">
    <property type="entry name" value="NADP-dependent oxidoreductase domain"/>
    <property type="match status" value="1"/>
</dbReference>
<accession>A0A1B9G541</accession>
<keyword evidence="5" id="KW-1185">Reference proteome</keyword>
<dbReference type="AlphaFoldDB" id="A0A1B9G541"/>
<dbReference type="GO" id="GO:0016491">
    <property type="term" value="F:oxidoreductase activity"/>
    <property type="evidence" value="ECO:0007669"/>
    <property type="project" value="UniProtKB-KW"/>
</dbReference>
<dbReference type="SUPFAM" id="SSF51430">
    <property type="entry name" value="NAD(P)-linked oxidoreductase"/>
    <property type="match status" value="1"/>
</dbReference>
<dbReference type="PANTHER" id="PTHR43364:SF4">
    <property type="entry name" value="NAD(P)-LINKED OXIDOREDUCTASE SUPERFAMILY PROTEIN"/>
    <property type="match status" value="1"/>
</dbReference>
<keyword evidence="1" id="KW-0560">Oxidoreductase</keyword>
<dbReference type="Proteomes" id="UP000092730">
    <property type="component" value="Chromosome 1"/>
</dbReference>
<evidence type="ECO:0000313" key="4">
    <source>
        <dbReference type="EMBL" id="WVW78478.1"/>
    </source>
</evidence>
<sequence length="340" mass="38471">MPEDATQTQMQYVNLGKSGLKVSKLILGCMQYGSGQDWMIPDHDEGIRQLKYAYDKGINTFDTANVYSGGESEIILGKFLKQHQIPRESVVILTKVFGTDGKVEDKGPAGWTNQKGLNRKRIFASVQASLERLRLDYVDLLQVHRWDPETPFEETMQALHDVVQKGWVRYVGMSSCWAWQFQLMQQYAIHNHLTPFISMQNQHNAIYREEEREMMPMLKHFGIGVIPWGPIGGGLLTRPFEEMSSTVRGAGRVKDGRGDQPGDKLIIDKIEELSKKRGCTMAEVAISWSCQSPWVTAPIVGIRSTDRLDELIRGMQLGLTDEEIKEIDGLYKTVAVRGHA</sequence>
<dbReference type="KEGG" id="kbi:30208207"/>
<evidence type="ECO:0000256" key="1">
    <source>
        <dbReference type="ARBA" id="ARBA00023002"/>
    </source>
</evidence>
<dbReference type="OrthoDB" id="48988at2759"/>
<dbReference type="InterPro" id="IPR036812">
    <property type="entry name" value="NAD(P)_OxRdtase_dom_sf"/>
</dbReference>
<organism evidence="3">
    <name type="scientific">Kwoniella bestiolae CBS 10118</name>
    <dbReference type="NCBI Taxonomy" id="1296100"/>
    <lineage>
        <taxon>Eukaryota</taxon>
        <taxon>Fungi</taxon>
        <taxon>Dikarya</taxon>
        <taxon>Basidiomycota</taxon>
        <taxon>Agaricomycotina</taxon>
        <taxon>Tremellomycetes</taxon>
        <taxon>Tremellales</taxon>
        <taxon>Cryptococcaceae</taxon>
        <taxon>Kwoniella</taxon>
    </lineage>
</organism>
<gene>
    <name evidence="3" type="ORF">I302_03808</name>
    <name evidence="4" type="ORF">I302_100432</name>
</gene>
<dbReference type="EMBL" id="KI894020">
    <property type="protein sequence ID" value="OCF26131.1"/>
    <property type="molecule type" value="Genomic_DNA"/>
</dbReference>
<dbReference type="RefSeq" id="XP_019047201.1">
    <property type="nucleotide sequence ID" value="XM_019190453.1"/>
</dbReference>
<dbReference type="FunFam" id="3.20.20.100:FF:000004">
    <property type="entry name" value="Oxidoreductase, aldo/keto reductase"/>
    <property type="match status" value="1"/>
</dbReference>
<reference evidence="4" key="2">
    <citation type="submission" date="2013-07" db="EMBL/GenBank/DDBJ databases">
        <authorList>
            <consortium name="The Broad Institute Genome Sequencing Platform"/>
            <person name="Cuomo C."/>
            <person name="Litvintseva A."/>
            <person name="Chen Y."/>
            <person name="Heitman J."/>
            <person name="Sun S."/>
            <person name="Springer D."/>
            <person name="Dromer F."/>
            <person name="Young S.K."/>
            <person name="Zeng Q."/>
            <person name="Gargeya S."/>
            <person name="Fitzgerald M."/>
            <person name="Abouelleil A."/>
            <person name="Alvarado L."/>
            <person name="Berlin A.M."/>
            <person name="Chapman S.B."/>
            <person name="Dewar J."/>
            <person name="Goldberg J."/>
            <person name="Griggs A."/>
            <person name="Gujja S."/>
            <person name="Hansen M."/>
            <person name="Howarth C."/>
            <person name="Imamovic A."/>
            <person name="Larimer J."/>
            <person name="McCowan C."/>
            <person name="Murphy C."/>
            <person name="Pearson M."/>
            <person name="Priest M."/>
            <person name="Roberts A."/>
            <person name="Saif S."/>
            <person name="Shea T."/>
            <person name="Sykes S."/>
            <person name="Wortman J."/>
            <person name="Nusbaum C."/>
            <person name="Birren B."/>
        </authorList>
    </citation>
    <scope>NUCLEOTIDE SEQUENCE</scope>
    <source>
        <strain evidence="4">CBS 10118</strain>
    </source>
</reference>
<dbReference type="STRING" id="1296100.A0A1B9G541"/>
<reference evidence="4" key="4">
    <citation type="submission" date="2024-02" db="EMBL/GenBank/DDBJ databases">
        <title>Comparative genomics of Cryptococcus and Kwoniella reveals pathogenesis evolution and contrasting modes of karyotype evolution via chromosome fusion or intercentromeric recombination.</title>
        <authorList>
            <person name="Coelho M.A."/>
            <person name="David-Palma M."/>
            <person name="Shea T."/>
            <person name="Bowers K."/>
            <person name="McGinley-Smith S."/>
            <person name="Mohammad A.W."/>
            <person name="Gnirke A."/>
            <person name="Yurkov A.M."/>
            <person name="Nowrousian M."/>
            <person name="Sun S."/>
            <person name="Cuomo C.A."/>
            <person name="Heitman J."/>
        </authorList>
    </citation>
    <scope>NUCLEOTIDE SEQUENCE</scope>
    <source>
        <strain evidence="4">CBS 10118</strain>
    </source>
</reference>
<name>A0A1B9G541_9TREE</name>
<dbReference type="PANTHER" id="PTHR43364">
    <property type="entry name" value="NADH-SPECIFIC METHYLGLYOXAL REDUCTASE-RELATED"/>
    <property type="match status" value="1"/>
</dbReference>
<dbReference type="CDD" id="cd19079">
    <property type="entry name" value="AKR_EcYajO-like"/>
    <property type="match status" value="1"/>
</dbReference>
<dbReference type="GO" id="GO:0005829">
    <property type="term" value="C:cytosol"/>
    <property type="evidence" value="ECO:0007669"/>
    <property type="project" value="UniProtKB-ARBA"/>
</dbReference>
<evidence type="ECO:0000313" key="3">
    <source>
        <dbReference type="EMBL" id="OCF26131.1"/>
    </source>
</evidence>
<dbReference type="Pfam" id="PF00248">
    <property type="entry name" value="Aldo_ket_red"/>
    <property type="match status" value="1"/>
</dbReference>
<dbReference type="VEuPathDB" id="FungiDB:I302_03808"/>
<reference evidence="3" key="1">
    <citation type="submission" date="2013-07" db="EMBL/GenBank/DDBJ databases">
        <title>The Genome Sequence of Cryptococcus bestiolae CBS10118.</title>
        <authorList>
            <consortium name="The Broad Institute Genome Sequencing Platform"/>
            <person name="Cuomo C."/>
            <person name="Litvintseva A."/>
            <person name="Chen Y."/>
            <person name="Heitman J."/>
            <person name="Sun S."/>
            <person name="Springer D."/>
            <person name="Dromer F."/>
            <person name="Young S.K."/>
            <person name="Zeng Q."/>
            <person name="Gargeya S."/>
            <person name="Fitzgerald M."/>
            <person name="Abouelleil A."/>
            <person name="Alvarado L."/>
            <person name="Berlin A.M."/>
            <person name="Chapman S.B."/>
            <person name="Dewar J."/>
            <person name="Goldberg J."/>
            <person name="Griggs A."/>
            <person name="Gujja S."/>
            <person name="Hansen M."/>
            <person name="Howarth C."/>
            <person name="Imamovic A."/>
            <person name="Larimer J."/>
            <person name="McCowan C."/>
            <person name="Murphy C."/>
            <person name="Pearson M."/>
            <person name="Priest M."/>
            <person name="Roberts A."/>
            <person name="Saif S."/>
            <person name="Shea T."/>
            <person name="Sykes S."/>
            <person name="Wortman J."/>
            <person name="Nusbaum C."/>
            <person name="Birren B."/>
        </authorList>
    </citation>
    <scope>NUCLEOTIDE SEQUENCE [LARGE SCALE GENOMIC DNA]</scope>
    <source>
        <strain evidence="3">CBS 10118</strain>
    </source>
</reference>
<evidence type="ECO:0000259" key="2">
    <source>
        <dbReference type="Pfam" id="PF00248"/>
    </source>
</evidence>
<feature type="domain" description="NADP-dependent oxidoreductase" evidence="2">
    <location>
        <begin position="24"/>
        <end position="331"/>
    </location>
</feature>
<dbReference type="InterPro" id="IPR050523">
    <property type="entry name" value="AKR_Detox_Biosynth"/>
</dbReference>